<dbReference type="PANTHER" id="PTHR37313:SF2">
    <property type="entry name" value="UPF0749 PROTEIN YLXX"/>
    <property type="match status" value="1"/>
</dbReference>
<evidence type="ECO:0000313" key="5">
    <source>
        <dbReference type="Proteomes" id="UP001500618"/>
    </source>
</evidence>
<name>A0ABN2HUH5_9ACTN</name>
<evidence type="ECO:0000313" key="4">
    <source>
        <dbReference type="EMBL" id="GAA1693791.1"/>
    </source>
</evidence>
<proteinExistence type="inferred from homology"/>
<comment type="caution">
    <text evidence="4">The sequence shown here is derived from an EMBL/GenBank/DDBJ whole genome shotgun (WGS) entry which is preliminary data.</text>
</comment>
<keyword evidence="5" id="KW-1185">Reference proteome</keyword>
<evidence type="ECO:0000256" key="2">
    <source>
        <dbReference type="SAM" id="MobiDB-lite"/>
    </source>
</evidence>
<feature type="transmembrane region" description="Helical" evidence="3">
    <location>
        <begin position="166"/>
        <end position="185"/>
    </location>
</feature>
<gene>
    <name evidence="4" type="ORF">GCM10009765_48820</name>
</gene>
<dbReference type="EMBL" id="BAAANY010000020">
    <property type="protein sequence ID" value="GAA1693791.1"/>
    <property type="molecule type" value="Genomic_DNA"/>
</dbReference>
<feature type="compositionally biased region" description="Low complexity" evidence="2">
    <location>
        <begin position="72"/>
        <end position="88"/>
    </location>
</feature>
<dbReference type="PANTHER" id="PTHR37313">
    <property type="entry name" value="UPF0749 PROTEIN RV1825"/>
    <property type="match status" value="1"/>
</dbReference>
<evidence type="ECO:0000256" key="3">
    <source>
        <dbReference type="SAM" id="Phobius"/>
    </source>
</evidence>
<evidence type="ECO:0008006" key="6">
    <source>
        <dbReference type="Google" id="ProtNLM"/>
    </source>
</evidence>
<reference evidence="4 5" key="1">
    <citation type="journal article" date="2019" name="Int. J. Syst. Evol. Microbiol.">
        <title>The Global Catalogue of Microorganisms (GCM) 10K type strain sequencing project: providing services to taxonomists for standard genome sequencing and annotation.</title>
        <authorList>
            <consortium name="The Broad Institute Genomics Platform"/>
            <consortium name="The Broad Institute Genome Sequencing Center for Infectious Disease"/>
            <person name="Wu L."/>
            <person name="Ma J."/>
        </authorList>
    </citation>
    <scope>NUCLEOTIDE SEQUENCE [LARGE SCALE GENOMIC DNA]</scope>
    <source>
        <strain evidence="4 5">JCM 14718</strain>
    </source>
</reference>
<dbReference type="Pfam" id="PF05949">
    <property type="entry name" value="DUF881"/>
    <property type="match status" value="1"/>
</dbReference>
<feature type="compositionally biased region" description="Basic and acidic residues" evidence="2">
    <location>
        <begin position="43"/>
        <end position="65"/>
    </location>
</feature>
<dbReference type="RefSeq" id="WP_344312797.1">
    <property type="nucleotide sequence ID" value="NZ_BAAANY010000020.1"/>
</dbReference>
<feature type="compositionally biased region" description="Low complexity" evidence="2">
    <location>
        <begin position="107"/>
        <end position="117"/>
    </location>
</feature>
<keyword evidence="3" id="KW-0812">Transmembrane</keyword>
<keyword evidence="3" id="KW-1133">Transmembrane helix</keyword>
<comment type="similarity">
    <text evidence="1">Belongs to the UPF0749 family.</text>
</comment>
<feature type="region of interest" description="Disordered" evidence="2">
    <location>
        <begin position="1"/>
        <end position="156"/>
    </location>
</feature>
<accession>A0ABN2HUH5</accession>
<organism evidence="4 5">
    <name type="scientific">Fodinicola feengrottensis</name>
    <dbReference type="NCBI Taxonomy" id="435914"/>
    <lineage>
        <taxon>Bacteria</taxon>
        <taxon>Bacillati</taxon>
        <taxon>Actinomycetota</taxon>
        <taxon>Actinomycetes</taxon>
        <taxon>Mycobacteriales</taxon>
        <taxon>Fodinicola</taxon>
    </lineage>
</organism>
<evidence type="ECO:0000256" key="1">
    <source>
        <dbReference type="ARBA" id="ARBA00009108"/>
    </source>
</evidence>
<sequence length="390" mass="40320">MTDPASGTPEPGKADGTAVPDKPVAPDEPTMRIDLPTSSHLSGYHEARPELPRESVDPDLTERIDLPAAAQVSPARPTAAPVSPASTAERTTTDSDLTERIALPVDAAQTATETAAEPAKEESQPAASTQTVAPTDEPTELLDAPKRAGAPASARERLSRLRRSRAGAVIGVLAALLGFGIVVQAHSTETNTALPAARQEDLVRILDDLDAQQDRLRGEIGQLQTTRTQLSSGTAGSDAALAEARRRTQTLGLLAGTVPATGPGLLITITDPRGLLSAEVVLDAVEELRGAGAEAMQINGTGGQSVRIVVSTYFLNGQGTINVSGKTLSAPYQLLVIGDSATLDAALRIPGGVVDTVTQQGAKIAIEQRGSVTVSALRPATSPQYARPTS</sequence>
<keyword evidence="3" id="KW-0472">Membrane</keyword>
<dbReference type="Proteomes" id="UP001500618">
    <property type="component" value="Unassembled WGS sequence"/>
</dbReference>
<protein>
    <recommendedName>
        <fullName evidence="6">DUF881 domain-containing protein</fullName>
    </recommendedName>
</protein>
<dbReference type="Gene3D" id="3.30.70.1880">
    <property type="entry name" value="Protein of unknown function DUF881"/>
    <property type="match status" value="1"/>
</dbReference>
<dbReference type="InterPro" id="IPR010273">
    <property type="entry name" value="DUF881"/>
</dbReference>